<sequence>MKRIVKVLLILVMVSAVAGEAFATDVTLYVTRHGKTMFNTVHRAQGWADTPLTPAGVEVAEKLGRGLQTVPFIAVWSSDAGRARQTAQLVMHQWTTRLPLNELRGLREVGFGLYEGDLDKNMWDAAARQAGFASETALMKAFADGKIHIDRMIDAIRQAEASGTSSLEGIKSAGMAESYQQVSKRMVDSLTRIAQQARQQGGGNVLVVTHGMAIATLLMALGDTSLNQPLDNASVTRLRYTDSGAFVIESINDMSYVERGL</sequence>
<dbReference type="OrthoDB" id="9783269at2"/>
<evidence type="ECO:0000256" key="2">
    <source>
        <dbReference type="PIRSR" id="PIRSR613078-2"/>
    </source>
</evidence>
<feature type="chain" id="PRO_5011601483" evidence="4">
    <location>
        <begin position="24"/>
        <end position="261"/>
    </location>
</feature>
<organism evidence="5 6">
    <name type="scientific">Candidatus Pantoea varia</name>
    <dbReference type="NCBI Taxonomy" id="1881036"/>
    <lineage>
        <taxon>Bacteria</taxon>
        <taxon>Pseudomonadati</taxon>
        <taxon>Pseudomonadota</taxon>
        <taxon>Gammaproteobacteria</taxon>
        <taxon>Enterobacterales</taxon>
        <taxon>Erwiniaceae</taxon>
        <taxon>Pantoea</taxon>
    </lineage>
</organism>
<feature type="binding site" evidence="2">
    <location>
        <position position="120"/>
    </location>
    <ligand>
        <name>substrate</name>
    </ligand>
</feature>
<protein>
    <submittedName>
        <fullName evidence="5">Probable phosphoglycerate mutase</fullName>
    </submittedName>
</protein>
<evidence type="ECO:0000313" key="6">
    <source>
        <dbReference type="Proteomes" id="UP000198968"/>
    </source>
</evidence>
<feature type="signal peptide" evidence="4">
    <location>
        <begin position="1"/>
        <end position="23"/>
    </location>
</feature>
<feature type="binding site" evidence="2">
    <location>
        <position position="82"/>
    </location>
    <ligand>
        <name>substrate</name>
    </ligand>
</feature>
<feature type="active site" description="Tele-phosphohistidine intermediate" evidence="1">
    <location>
        <position position="33"/>
    </location>
</feature>
<feature type="binding site" evidence="2">
    <location>
        <begin position="32"/>
        <end position="39"/>
    </location>
    <ligand>
        <name>substrate</name>
    </ligand>
</feature>
<dbReference type="InterPro" id="IPR029033">
    <property type="entry name" value="His_PPase_superfam"/>
</dbReference>
<evidence type="ECO:0000256" key="3">
    <source>
        <dbReference type="PIRSR" id="PIRSR613078-3"/>
    </source>
</evidence>
<dbReference type="GO" id="GO:0005737">
    <property type="term" value="C:cytoplasm"/>
    <property type="evidence" value="ECO:0007669"/>
    <property type="project" value="TreeGrafter"/>
</dbReference>
<feature type="active site" description="Proton donor/acceptor" evidence="1">
    <location>
        <position position="108"/>
    </location>
</feature>
<dbReference type="GO" id="GO:0016791">
    <property type="term" value="F:phosphatase activity"/>
    <property type="evidence" value="ECO:0007669"/>
    <property type="project" value="TreeGrafter"/>
</dbReference>
<evidence type="ECO:0000256" key="4">
    <source>
        <dbReference type="SAM" id="SignalP"/>
    </source>
</evidence>
<accession>A0A1I5CR80</accession>
<proteinExistence type="predicted"/>
<dbReference type="Proteomes" id="UP000198968">
    <property type="component" value="Unassembled WGS sequence"/>
</dbReference>
<evidence type="ECO:0000256" key="1">
    <source>
        <dbReference type="PIRSR" id="PIRSR613078-1"/>
    </source>
</evidence>
<dbReference type="PANTHER" id="PTHR48100:SF9">
    <property type="entry name" value="PHOSPHOGLYCERATE MUTASE 2 PARALOG"/>
    <property type="match status" value="1"/>
</dbReference>
<gene>
    <name evidence="5" type="ORF">SAMN05428971_2429</name>
</gene>
<name>A0A1I5CR80_9GAMM</name>
<dbReference type="AlphaFoldDB" id="A0A1I5CR80"/>
<dbReference type="Gene3D" id="3.40.50.1240">
    <property type="entry name" value="Phosphoglycerate mutase-like"/>
    <property type="match status" value="1"/>
</dbReference>
<keyword evidence="6" id="KW-1185">Reference proteome</keyword>
<evidence type="ECO:0000313" key="5">
    <source>
        <dbReference type="EMBL" id="SFN89427.1"/>
    </source>
</evidence>
<dbReference type="RefSeq" id="WP_090963983.1">
    <property type="nucleotide sequence ID" value="NZ_FOVG01000002.1"/>
</dbReference>
<dbReference type="Pfam" id="PF00300">
    <property type="entry name" value="His_Phos_1"/>
    <property type="match status" value="2"/>
</dbReference>
<reference evidence="6" key="1">
    <citation type="submission" date="2016-10" db="EMBL/GenBank/DDBJ databases">
        <authorList>
            <person name="Varghese N."/>
            <person name="Submissions S."/>
        </authorList>
    </citation>
    <scope>NUCLEOTIDE SEQUENCE [LARGE SCALE GENOMIC DNA]</scope>
    <source>
        <strain evidence="6">OV426</strain>
    </source>
</reference>
<dbReference type="PANTHER" id="PTHR48100">
    <property type="entry name" value="BROAD-SPECIFICITY PHOSPHATASE YOR283W-RELATED"/>
    <property type="match status" value="1"/>
</dbReference>
<dbReference type="CDD" id="cd07067">
    <property type="entry name" value="HP_PGM_like"/>
    <property type="match status" value="1"/>
</dbReference>
<dbReference type="SUPFAM" id="SSF53254">
    <property type="entry name" value="Phosphoglycerate mutase-like"/>
    <property type="match status" value="1"/>
</dbReference>
<keyword evidence="4" id="KW-0732">Signal</keyword>
<dbReference type="InterPro" id="IPR050275">
    <property type="entry name" value="PGM_Phosphatase"/>
</dbReference>
<dbReference type="InterPro" id="IPR013078">
    <property type="entry name" value="His_Pase_superF_clade-1"/>
</dbReference>
<dbReference type="EMBL" id="FOVG01000002">
    <property type="protein sequence ID" value="SFN89427.1"/>
    <property type="molecule type" value="Genomic_DNA"/>
</dbReference>
<dbReference type="SMART" id="SM00855">
    <property type="entry name" value="PGAM"/>
    <property type="match status" value="1"/>
</dbReference>
<feature type="site" description="Transition state stabilizer" evidence="3">
    <location>
        <position position="210"/>
    </location>
</feature>